<gene>
    <name evidence="9" type="ORF">GCK32_013372</name>
</gene>
<keyword evidence="5" id="KW-0804">Transcription</keyword>
<proteinExistence type="inferred from homology"/>
<feature type="compositionally biased region" description="Polar residues" evidence="7">
    <location>
        <begin position="254"/>
        <end position="268"/>
    </location>
</feature>
<sequence>MPSSSSSDEERKSKKKKNSEKEKSKQESKKEKSKDESKKPTKRRVDSDSSSDEGVEDATPVKKSKAGGNRIKNEDGEEMIELGSMRYVTVRNFRGKALVDIREYYTDKTTGALRPGKKGISLSREQYENFKAVMSEERNRAVDSPLGHLDPSRITNMVVDQVFPTGSAVHPDNDGFVVPDPPHQQWPRSSPVASPSVMSSPSRAMDGGQSRMGTPTNLMHMQQGAIGSPANCIAPMTPQQMVQQQQSGMIQGQPTPTGQFDQSKGFNPQQQQMSQGYSQVVPESPGALHMQQQMVAAGVAGQDDGIAANGHD</sequence>
<evidence type="ECO:0000259" key="8">
    <source>
        <dbReference type="Pfam" id="PF02229"/>
    </source>
</evidence>
<reference evidence="9 10" key="1">
    <citation type="submission" date="2019-10" db="EMBL/GenBank/DDBJ databases">
        <title>Assembly and Annotation for the nematode Trichostrongylus colubriformis.</title>
        <authorList>
            <person name="Martin J."/>
        </authorList>
    </citation>
    <scope>NUCLEOTIDE SEQUENCE [LARGE SCALE GENOMIC DNA]</scope>
    <source>
        <strain evidence="9">G859</strain>
        <tissue evidence="9">Whole worm</tissue>
    </source>
</reference>
<dbReference type="PANTHER" id="PTHR13215">
    <property type="entry name" value="RNA POLYMERASE II TRANSCRIPTIONAL COACTIVATOR"/>
    <property type="match status" value="1"/>
</dbReference>
<dbReference type="InterPro" id="IPR045125">
    <property type="entry name" value="Sub1/Tcp4-like"/>
</dbReference>
<dbReference type="InterPro" id="IPR009044">
    <property type="entry name" value="ssDNA-bd_transcriptional_reg"/>
</dbReference>
<dbReference type="EMBL" id="WIXE01020728">
    <property type="protein sequence ID" value="KAK5969002.1"/>
    <property type="molecule type" value="Genomic_DNA"/>
</dbReference>
<evidence type="ECO:0000313" key="9">
    <source>
        <dbReference type="EMBL" id="KAK5969002.1"/>
    </source>
</evidence>
<feature type="region of interest" description="Disordered" evidence="7">
    <location>
        <begin position="249"/>
        <end position="279"/>
    </location>
</feature>
<evidence type="ECO:0000256" key="4">
    <source>
        <dbReference type="ARBA" id="ARBA00023125"/>
    </source>
</evidence>
<feature type="non-terminal residue" evidence="9">
    <location>
        <position position="312"/>
    </location>
</feature>
<evidence type="ECO:0000256" key="2">
    <source>
        <dbReference type="ARBA" id="ARBA00009001"/>
    </source>
</evidence>
<feature type="region of interest" description="Disordered" evidence="7">
    <location>
        <begin position="182"/>
        <end position="208"/>
    </location>
</feature>
<evidence type="ECO:0000256" key="1">
    <source>
        <dbReference type="ARBA" id="ARBA00004123"/>
    </source>
</evidence>
<comment type="similarity">
    <text evidence="2">Belongs to the transcriptional coactivator PC4 family.</text>
</comment>
<dbReference type="GO" id="GO:0005634">
    <property type="term" value="C:nucleus"/>
    <property type="evidence" value="ECO:0007669"/>
    <property type="project" value="UniProtKB-SubCell"/>
</dbReference>
<organism evidence="9 10">
    <name type="scientific">Trichostrongylus colubriformis</name>
    <name type="common">Black scour worm</name>
    <dbReference type="NCBI Taxonomy" id="6319"/>
    <lineage>
        <taxon>Eukaryota</taxon>
        <taxon>Metazoa</taxon>
        <taxon>Ecdysozoa</taxon>
        <taxon>Nematoda</taxon>
        <taxon>Chromadorea</taxon>
        <taxon>Rhabditida</taxon>
        <taxon>Rhabditina</taxon>
        <taxon>Rhabditomorpha</taxon>
        <taxon>Strongyloidea</taxon>
        <taxon>Trichostrongylidae</taxon>
        <taxon>Trichostrongylus</taxon>
    </lineage>
</organism>
<feature type="domain" description="Transcriptional coactivator p15 (PC4) C-terminal" evidence="8">
    <location>
        <begin position="81"/>
        <end position="132"/>
    </location>
</feature>
<dbReference type="Pfam" id="PF02229">
    <property type="entry name" value="PC4"/>
    <property type="match status" value="1"/>
</dbReference>
<accession>A0AAN8IGZ0</accession>
<dbReference type="GO" id="GO:0003713">
    <property type="term" value="F:transcription coactivator activity"/>
    <property type="evidence" value="ECO:0007669"/>
    <property type="project" value="InterPro"/>
</dbReference>
<keyword evidence="3" id="KW-0805">Transcription regulation</keyword>
<protein>
    <recommendedName>
        <fullName evidence="8">Transcriptional coactivator p15 (PC4) C-terminal domain-containing protein</fullName>
    </recommendedName>
</protein>
<keyword evidence="10" id="KW-1185">Reference proteome</keyword>
<evidence type="ECO:0000313" key="10">
    <source>
        <dbReference type="Proteomes" id="UP001331761"/>
    </source>
</evidence>
<comment type="subcellular location">
    <subcellularLocation>
        <location evidence="1">Nucleus</location>
    </subcellularLocation>
</comment>
<feature type="region of interest" description="Disordered" evidence="7">
    <location>
        <begin position="1"/>
        <end position="74"/>
    </location>
</feature>
<dbReference type="GO" id="GO:0003677">
    <property type="term" value="F:DNA binding"/>
    <property type="evidence" value="ECO:0007669"/>
    <property type="project" value="UniProtKB-KW"/>
</dbReference>
<evidence type="ECO:0000256" key="5">
    <source>
        <dbReference type="ARBA" id="ARBA00023163"/>
    </source>
</evidence>
<dbReference type="GO" id="GO:0060261">
    <property type="term" value="P:positive regulation of transcription initiation by RNA polymerase II"/>
    <property type="evidence" value="ECO:0007669"/>
    <property type="project" value="InterPro"/>
</dbReference>
<evidence type="ECO:0000256" key="7">
    <source>
        <dbReference type="SAM" id="MobiDB-lite"/>
    </source>
</evidence>
<evidence type="ECO:0000256" key="6">
    <source>
        <dbReference type="ARBA" id="ARBA00023242"/>
    </source>
</evidence>
<feature type="compositionally biased region" description="Basic and acidic residues" evidence="7">
    <location>
        <begin position="19"/>
        <end position="47"/>
    </location>
</feature>
<feature type="compositionally biased region" description="Low complexity" evidence="7">
    <location>
        <begin position="269"/>
        <end position="279"/>
    </location>
</feature>
<dbReference type="SUPFAM" id="SSF54447">
    <property type="entry name" value="ssDNA-binding transcriptional regulator domain"/>
    <property type="match status" value="1"/>
</dbReference>
<dbReference type="InterPro" id="IPR003173">
    <property type="entry name" value="PC4_C"/>
</dbReference>
<comment type="caution">
    <text evidence="9">The sequence shown here is derived from an EMBL/GenBank/DDBJ whole genome shotgun (WGS) entry which is preliminary data.</text>
</comment>
<dbReference type="AlphaFoldDB" id="A0AAN8IGZ0"/>
<keyword evidence="4" id="KW-0238">DNA-binding</keyword>
<dbReference type="Proteomes" id="UP001331761">
    <property type="component" value="Unassembled WGS sequence"/>
</dbReference>
<keyword evidence="6" id="KW-0539">Nucleus</keyword>
<evidence type="ECO:0000256" key="3">
    <source>
        <dbReference type="ARBA" id="ARBA00023015"/>
    </source>
</evidence>
<name>A0AAN8IGZ0_TRICO</name>
<dbReference type="Gene3D" id="2.30.31.10">
    <property type="entry name" value="Transcriptional Coactivator Pc4, Chain A"/>
    <property type="match status" value="1"/>
</dbReference>
<feature type="compositionally biased region" description="Low complexity" evidence="7">
    <location>
        <begin position="187"/>
        <end position="205"/>
    </location>
</feature>